<comment type="caution">
    <text evidence="2">The sequence shown here is derived from an EMBL/GenBank/DDBJ whole genome shotgun (WGS) entry which is preliminary data.</text>
</comment>
<accession>A0A1X0U379</accession>
<name>A0A1X0U379_9BACT</name>
<sequence length="184" mass="21674">MSTFGSILLWILVLGTISFLIYKYESYFYECIDLRNDETIKKEVVLKMDWSQVFCFETLFLVFVISATIGYFEYDLTSSFAFTIFVLVIIFIIAIILTIRKNFVYGIFITQRRAIMVKLFKPTSFNIFEISNIEVRDNGIEITDVNGRNEKLDFIQNAEMIRLEILQIKSELTIEYLRDQNNPN</sequence>
<organism evidence="2 3">
    <name type="scientific">Campylobacter concisus</name>
    <dbReference type="NCBI Taxonomy" id="199"/>
    <lineage>
        <taxon>Bacteria</taxon>
        <taxon>Pseudomonadati</taxon>
        <taxon>Campylobacterota</taxon>
        <taxon>Epsilonproteobacteria</taxon>
        <taxon>Campylobacterales</taxon>
        <taxon>Campylobacteraceae</taxon>
        <taxon>Campylobacter</taxon>
    </lineage>
</organism>
<feature type="transmembrane region" description="Helical" evidence="1">
    <location>
        <begin position="50"/>
        <end position="72"/>
    </location>
</feature>
<reference evidence="2 3" key="1">
    <citation type="journal article" date="2017" name="Gene Rep">
        <title>The ribosomal RNA operon (rrn) of Campylobacter concisus supports molecular typing to genomospecies level.</title>
        <authorList>
            <person name="Huq M."/>
            <person name="Van T.T.H."/>
            <person name="Gurtler V."/>
            <person name="Elshagmani E."/>
            <person name="Allemailem K.S."/>
            <person name="Smooker P.M."/>
            <person name="Istivan T.S."/>
        </authorList>
    </citation>
    <scope>NUCLEOTIDE SEQUENCE [LARGE SCALE GENOMIC DNA]</scope>
    <source>
        <strain evidence="2 3">RCH 26</strain>
    </source>
</reference>
<evidence type="ECO:0000256" key="1">
    <source>
        <dbReference type="SAM" id="Phobius"/>
    </source>
</evidence>
<proteinExistence type="predicted"/>
<protein>
    <submittedName>
        <fullName evidence="2">Uncharacterized protein</fullName>
    </submittedName>
</protein>
<feature type="transmembrane region" description="Helical" evidence="1">
    <location>
        <begin position="78"/>
        <end position="99"/>
    </location>
</feature>
<dbReference type="EMBL" id="LVWL01000018">
    <property type="protein sequence ID" value="ORI08407.1"/>
    <property type="molecule type" value="Genomic_DNA"/>
</dbReference>
<evidence type="ECO:0000313" key="3">
    <source>
        <dbReference type="Proteomes" id="UP000192671"/>
    </source>
</evidence>
<evidence type="ECO:0000313" key="2">
    <source>
        <dbReference type="EMBL" id="ORI08407.1"/>
    </source>
</evidence>
<dbReference type="Proteomes" id="UP000192671">
    <property type="component" value="Unassembled WGS sequence"/>
</dbReference>
<keyword evidence="1" id="KW-0472">Membrane</keyword>
<keyword evidence="1" id="KW-1133">Transmembrane helix</keyword>
<dbReference type="AlphaFoldDB" id="A0A1X0U379"/>
<gene>
    <name evidence="2" type="ORF">A3835_02320</name>
</gene>
<feature type="transmembrane region" description="Helical" evidence="1">
    <location>
        <begin position="6"/>
        <end position="22"/>
    </location>
</feature>
<keyword evidence="1" id="KW-0812">Transmembrane</keyword>